<evidence type="ECO:0000313" key="2">
    <source>
        <dbReference type="Proteomes" id="UP000238081"/>
    </source>
</evidence>
<evidence type="ECO:0008006" key="3">
    <source>
        <dbReference type="Google" id="ProtNLM"/>
    </source>
</evidence>
<dbReference type="RefSeq" id="WP_043664116.1">
    <property type="nucleotide sequence ID" value="NZ_CANCWB010000002.1"/>
</dbReference>
<dbReference type="AlphaFoldDB" id="A0A2S7FBY6"/>
<comment type="caution">
    <text evidence="1">The sequence shown here is derived from an EMBL/GenBank/DDBJ whole genome shotgun (WGS) entry which is preliminary data.</text>
</comment>
<proteinExistence type="predicted"/>
<protein>
    <recommendedName>
        <fullName evidence="3">Lipoprotein</fullName>
    </recommendedName>
</protein>
<sequence length="198" mass="23400">MKKIINIVMSILILCTFTGCNYSRESGKTIAEPLGEMEEIQDFKMDSPESTITEYLNSILDLDEISLKKFYNFNYDVDKSQSFIEIYKITEINNINIYESDIRDDLAFVVVQYSYCMEDIEGKINVCEKYILRENDNKWYITNYDNLNDDEGKWVDNLNENINSDEKINDYINSNIEIKEKNKEFFQELEKKLVELNG</sequence>
<gene>
    <name evidence="1" type="ORF">AWN73_11440</name>
</gene>
<reference evidence="1 2" key="1">
    <citation type="submission" date="2016-01" db="EMBL/GenBank/DDBJ databases">
        <title>Characterization of the Clostridium difficile lineages that are prevalent in Hong Kong and China.</title>
        <authorList>
            <person name="Kwok J.S.-L."/>
            <person name="Lam W.-Y."/>
            <person name="Ip M."/>
            <person name="Chan T.-F."/>
            <person name="Hawkey P.M."/>
            <person name="Tsui S.K.-W."/>
        </authorList>
    </citation>
    <scope>NUCLEOTIDE SEQUENCE [LARGE SCALE GENOMIC DNA]</scope>
    <source>
        <strain evidence="1 2">300064</strain>
    </source>
</reference>
<dbReference type="EMBL" id="LRDH01000098">
    <property type="protein sequence ID" value="PPV15531.1"/>
    <property type="molecule type" value="Genomic_DNA"/>
</dbReference>
<evidence type="ECO:0000313" key="1">
    <source>
        <dbReference type="EMBL" id="PPV15531.1"/>
    </source>
</evidence>
<organism evidence="1 2">
    <name type="scientific">Clostridium butyricum</name>
    <dbReference type="NCBI Taxonomy" id="1492"/>
    <lineage>
        <taxon>Bacteria</taxon>
        <taxon>Bacillati</taxon>
        <taxon>Bacillota</taxon>
        <taxon>Clostridia</taxon>
        <taxon>Eubacteriales</taxon>
        <taxon>Clostridiaceae</taxon>
        <taxon>Clostridium</taxon>
    </lineage>
</organism>
<dbReference type="PROSITE" id="PS51257">
    <property type="entry name" value="PROKAR_LIPOPROTEIN"/>
    <property type="match status" value="1"/>
</dbReference>
<dbReference type="Proteomes" id="UP000238081">
    <property type="component" value="Unassembled WGS sequence"/>
</dbReference>
<accession>A0A2S7FBY6</accession>
<name>A0A2S7FBY6_CLOBU</name>